<feature type="chain" id="PRO_5032382514" description="N-acetylmuramoyl-L-alanine amidase" evidence="4">
    <location>
        <begin position="22"/>
        <end position="238"/>
    </location>
</feature>
<dbReference type="GO" id="GO:0009253">
    <property type="term" value="P:peptidoglycan catabolic process"/>
    <property type="evidence" value="ECO:0007669"/>
    <property type="project" value="InterPro"/>
</dbReference>
<dbReference type="CDD" id="cd02696">
    <property type="entry name" value="MurNAc-LAA"/>
    <property type="match status" value="1"/>
</dbReference>
<protein>
    <recommendedName>
        <fullName evidence="2">N-acetylmuramoyl-L-alanine amidase</fullName>
        <ecNumber evidence="2">3.5.1.28</ecNumber>
    </recommendedName>
</protein>
<evidence type="ECO:0000256" key="1">
    <source>
        <dbReference type="ARBA" id="ARBA00001561"/>
    </source>
</evidence>
<dbReference type="InterPro" id="IPR050695">
    <property type="entry name" value="N-acetylmuramoyl_amidase_3"/>
</dbReference>
<accession>A0A840RDA5</accession>
<dbReference type="AlphaFoldDB" id="A0A840RDA5"/>
<reference evidence="6 7" key="1">
    <citation type="submission" date="2020-08" db="EMBL/GenBank/DDBJ databases">
        <title>Genomic Encyclopedia of Type Strains, Phase IV (KMG-IV): sequencing the most valuable type-strain genomes for metagenomic binning, comparative biology and taxonomic classification.</title>
        <authorList>
            <person name="Goeker M."/>
        </authorList>
    </citation>
    <scope>NUCLEOTIDE SEQUENCE [LARGE SCALE GENOMIC DNA]</scope>
    <source>
        <strain evidence="6 7">DSM 18233</strain>
    </source>
</reference>
<organism evidence="6 7">
    <name type="scientific">Silvimonas terrae</name>
    <dbReference type="NCBI Taxonomy" id="300266"/>
    <lineage>
        <taxon>Bacteria</taxon>
        <taxon>Pseudomonadati</taxon>
        <taxon>Pseudomonadota</taxon>
        <taxon>Betaproteobacteria</taxon>
        <taxon>Neisseriales</taxon>
        <taxon>Chitinibacteraceae</taxon>
        <taxon>Silvimonas</taxon>
    </lineage>
</organism>
<evidence type="ECO:0000313" key="7">
    <source>
        <dbReference type="Proteomes" id="UP000543030"/>
    </source>
</evidence>
<keyword evidence="7" id="KW-1185">Reference proteome</keyword>
<feature type="signal peptide" evidence="4">
    <location>
        <begin position="1"/>
        <end position="21"/>
    </location>
</feature>
<dbReference type="Pfam" id="PF01520">
    <property type="entry name" value="Amidase_3"/>
    <property type="match status" value="1"/>
</dbReference>
<dbReference type="EMBL" id="JACHHN010000003">
    <property type="protein sequence ID" value="MBB5191315.1"/>
    <property type="molecule type" value="Genomic_DNA"/>
</dbReference>
<dbReference type="GO" id="GO:0030288">
    <property type="term" value="C:outer membrane-bounded periplasmic space"/>
    <property type="evidence" value="ECO:0007669"/>
    <property type="project" value="TreeGrafter"/>
</dbReference>
<evidence type="ECO:0000256" key="3">
    <source>
        <dbReference type="ARBA" id="ARBA00022801"/>
    </source>
</evidence>
<dbReference type="PANTHER" id="PTHR30404">
    <property type="entry name" value="N-ACETYLMURAMOYL-L-ALANINE AMIDASE"/>
    <property type="match status" value="1"/>
</dbReference>
<evidence type="ECO:0000313" key="6">
    <source>
        <dbReference type="EMBL" id="MBB5191315.1"/>
    </source>
</evidence>
<dbReference type="SUPFAM" id="SSF53187">
    <property type="entry name" value="Zn-dependent exopeptidases"/>
    <property type="match status" value="1"/>
</dbReference>
<dbReference type="SMART" id="SM00646">
    <property type="entry name" value="Ami_3"/>
    <property type="match status" value="1"/>
</dbReference>
<dbReference type="EC" id="3.5.1.28" evidence="2"/>
<name>A0A840RDA5_9NEIS</name>
<dbReference type="Proteomes" id="UP000543030">
    <property type="component" value="Unassembled WGS sequence"/>
</dbReference>
<dbReference type="GO" id="GO:0008745">
    <property type="term" value="F:N-acetylmuramoyl-L-alanine amidase activity"/>
    <property type="evidence" value="ECO:0007669"/>
    <property type="project" value="UniProtKB-EC"/>
</dbReference>
<feature type="domain" description="MurNAc-LAA" evidence="5">
    <location>
        <begin position="85"/>
        <end position="233"/>
    </location>
</feature>
<sequence length="238" mass="25756">MNKFLAALALLCAAAAPLTLAAKPRPVTVALDVGHYLDAPGATSAYGVTEFTYNSKLADVLTERLLGAGYTVRLIGDDGQSKDLQKRAKAAEGADVFLSLHHDSTQAQFLQEWEVEGEKHKYSDRTHGFSVFVSKINPQYARSVTCAKALGSQMKTQGFEVNPSHAEKIEGEGREWVDEANGVYAADFVVLRATTMPAMLLESGVIVNRDEAKKLDQITTRNKIADAVIAALGECLKK</sequence>
<keyword evidence="3 6" id="KW-0378">Hydrolase</keyword>
<gene>
    <name evidence="6" type="ORF">HNQ50_002038</name>
</gene>
<evidence type="ECO:0000256" key="4">
    <source>
        <dbReference type="SAM" id="SignalP"/>
    </source>
</evidence>
<dbReference type="RefSeq" id="WP_184100078.1">
    <property type="nucleotide sequence ID" value="NZ_JACHHN010000003.1"/>
</dbReference>
<evidence type="ECO:0000259" key="5">
    <source>
        <dbReference type="SMART" id="SM00646"/>
    </source>
</evidence>
<keyword evidence="4" id="KW-0732">Signal</keyword>
<dbReference type="Gene3D" id="3.40.630.40">
    <property type="entry name" value="Zn-dependent exopeptidases"/>
    <property type="match status" value="1"/>
</dbReference>
<comment type="catalytic activity">
    <reaction evidence="1">
        <text>Hydrolyzes the link between N-acetylmuramoyl residues and L-amino acid residues in certain cell-wall glycopeptides.</text>
        <dbReference type="EC" id="3.5.1.28"/>
    </reaction>
</comment>
<dbReference type="PANTHER" id="PTHR30404:SF0">
    <property type="entry name" value="N-ACETYLMURAMOYL-L-ALANINE AMIDASE AMIC"/>
    <property type="match status" value="1"/>
</dbReference>
<dbReference type="InterPro" id="IPR002508">
    <property type="entry name" value="MurNAc-LAA_cat"/>
</dbReference>
<proteinExistence type="predicted"/>
<comment type="caution">
    <text evidence="6">The sequence shown here is derived from an EMBL/GenBank/DDBJ whole genome shotgun (WGS) entry which is preliminary data.</text>
</comment>
<evidence type="ECO:0000256" key="2">
    <source>
        <dbReference type="ARBA" id="ARBA00011901"/>
    </source>
</evidence>